<evidence type="ECO:0000259" key="1">
    <source>
        <dbReference type="Pfam" id="PF13358"/>
    </source>
</evidence>
<gene>
    <name evidence="2" type="ORF">HUG15_02785</name>
</gene>
<organism evidence="2 3">
    <name type="scientific">Salicibibacter cibarius</name>
    <dbReference type="NCBI Taxonomy" id="2743000"/>
    <lineage>
        <taxon>Bacteria</taxon>
        <taxon>Bacillati</taxon>
        <taxon>Bacillota</taxon>
        <taxon>Bacilli</taxon>
        <taxon>Bacillales</taxon>
        <taxon>Bacillaceae</taxon>
        <taxon>Salicibibacter</taxon>
    </lineage>
</organism>
<dbReference type="Pfam" id="PF13358">
    <property type="entry name" value="DDE_3"/>
    <property type="match status" value="1"/>
</dbReference>
<dbReference type="EMBL" id="CP054705">
    <property type="protein sequence ID" value="QQK74632.1"/>
    <property type="molecule type" value="Genomic_DNA"/>
</dbReference>
<evidence type="ECO:0000313" key="2">
    <source>
        <dbReference type="EMBL" id="QQK74632.1"/>
    </source>
</evidence>
<sequence length="101" mass="11957">MKEGEIDRILFQDESMIRDYQALANTWFPKGQQKMIPTYGKHRGVKLLGTLDYETGETFCVEEERYDAKVFLSFLKKVLETYPNQKIVMILNYSYFQVKAE</sequence>
<dbReference type="Proteomes" id="UP000595823">
    <property type="component" value="Chromosome"/>
</dbReference>
<evidence type="ECO:0000313" key="3">
    <source>
        <dbReference type="Proteomes" id="UP000595823"/>
    </source>
</evidence>
<protein>
    <submittedName>
        <fullName evidence="2">Transposase</fullName>
    </submittedName>
</protein>
<dbReference type="InterPro" id="IPR038717">
    <property type="entry name" value="Tc1-like_DDE_dom"/>
</dbReference>
<accession>A0A7T6Z0K9</accession>
<dbReference type="AlphaFoldDB" id="A0A7T6Z0K9"/>
<keyword evidence="3" id="KW-1185">Reference proteome</keyword>
<dbReference type="KEGG" id="scia:HUG15_02785"/>
<reference evidence="2 3" key="1">
    <citation type="submission" date="2020-06" db="EMBL/GenBank/DDBJ databases">
        <title>Genomic analysis of Salicibibacter sp. NKC5-3.</title>
        <authorList>
            <person name="Oh Y.J."/>
        </authorList>
    </citation>
    <scope>NUCLEOTIDE SEQUENCE [LARGE SCALE GENOMIC DNA]</scope>
    <source>
        <strain evidence="2 3">NKC5-3</strain>
    </source>
</reference>
<proteinExistence type="predicted"/>
<name>A0A7T6Z0K9_9BACI</name>
<feature type="domain" description="Tc1-like transposase DDE" evidence="1">
    <location>
        <begin position="8"/>
        <end position="94"/>
    </location>
</feature>